<proteinExistence type="predicted"/>
<keyword evidence="1" id="KW-0812">Transmembrane</keyword>
<organism evidence="2 3">
    <name type="scientific">Daphnia pulex</name>
    <name type="common">Water flea</name>
    <dbReference type="NCBI Taxonomy" id="6669"/>
    <lineage>
        <taxon>Eukaryota</taxon>
        <taxon>Metazoa</taxon>
        <taxon>Ecdysozoa</taxon>
        <taxon>Arthropoda</taxon>
        <taxon>Crustacea</taxon>
        <taxon>Branchiopoda</taxon>
        <taxon>Diplostraca</taxon>
        <taxon>Cladocera</taxon>
        <taxon>Anomopoda</taxon>
        <taxon>Daphniidae</taxon>
        <taxon>Daphnia</taxon>
    </lineage>
</organism>
<reference evidence="2 3" key="1">
    <citation type="journal article" date="2011" name="Science">
        <title>The ecoresponsive genome of Daphnia pulex.</title>
        <authorList>
            <person name="Colbourne J.K."/>
            <person name="Pfrender M.E."/>
            <person name="Gilbert D."/>
            <person name="Thomas W.K."/>
            <person name="Tucker A."/>
            <person name="Oakley T.H."/>
            <person name="Tokishita S."/>
            <person name="Aerts A."/>
            <person name="Arnold G.J."/>
            <person name="Basu M.K."/>
            <person name="Bauer D.J."/>
            <person name="Caceres C.E."/>
            <person name="Carmel L."/>
            <person name="Casola C."/>
            <person name="Choi J.H."/>
            <person name="Detter J.C."/>
            <person name="Dong Q."/>
            <person name="Dusheyko S."/>
            <person name="Eads B.D."/>
            <person name="Frohlich T."/>
            <person name="Geiler-Samerotte K.A."/>
            <person name="Gerlach D."/>
            <person name="Hatcher P."/>
            <person name="Jogdeo S."/>
            <person name="Krijgsveld J."/>
            <person name="Kriventseva E.V."/>
            <person name="Kultz D."/>
            <person name="Laforsch C."/>
            <person name="Lindquist E."/>
            <person name="Lopez J."/>
            <person name="Manak J.R."/>
            <person name="Muller J."/>
            <person name="Pangilinan J."/>
            <person name="Patwardhan R.P."/>
            <person name="Pitluck S."/>
            <person name="Pritham E.J."/>
            <person name="Rechtsteiner A."/>
            <person name="Rho M."/>
            <person name="Rogozin I.B."/>
            <person name="Sakarya O."/>
            <person name="Salamov A."/>
            <person name="Schaack S."/>
            <person name="Shapiro H."/>
            <person name="Shiga Y."/>
            <person name="Skalitzky C."/>
            <person name="Smith Z."/>
            <person name="Souvorov A."/>
            <person name="Sung W."/>
            <person name="Tang Z."/>
            <person name="Tsuchiya D."/>
            <person name="Tu H."/>
            <person name="Vos H."/>
            <person name="Wang M."/>
            <person name="Wolf Y.I."/>
            <person name="Yamagata H."/>
            <person name="Yamada T."/>
            <person name="Ye Y."/>
            <person name="Shaw J.R."/>
            <person name="Andrews J."/>
            <person name="Crease T.J."/>
            <person name="Tang H."/>
            <person name="Lucas S.M."/>
            <person name="Robertson H.M."/>
            <person name="Bork P."/>
            <person name="Koonin E.V."/>
            <person name="Zdobnov E.M."/>
            <person name="Grigoriev I.V."/>
            <person name="Lynch M."/>
            <person name="Boore J.L."/>
        </authorList>
    </citation>
    <scope>NUCLEOTIDE SEQUENCE [LARGE SCALE GENOMIC DNA]</scope>
</reference>
<evidence type="ECO:0000256" key="1">
    <source>
        <dbReference type="SAM" id="Phobius"/>
    </source>
</evidence>
<evidence type="ECO:0000313" key="2">
    <source>
        <dbReference type="EMBL" id="EFX88656.1"/>
    </source>
</evidence>
<protein>
    <submittedName>
        <fullName evidence="2">Uncharacterized protein</fullName>
    </submittedName>
</protein>
<accession>E9FW42</accession>
<sequence>MAMMTCFFFIDLHVNCCRPRWWKNVPRLFARISSTFPLMLFVFISFTLHDLTFFFNTKIIIMRTSLDAHNNANPSKRHRVTVVSRPAVVCNKSRKSSVISITPKLRVFLTNNEICFLFPSSRDGFSDNRNHPLCFFSFSPIILLVSRRITTRK</sequence>
<feature type="transmembrane region" description="Helical" evidence="1">
    <location>
        <begin position="28"/>
        <end position="48"/>
    </location>
</feature>
<name>E9FW42_DAPPU</name>
<keyword evidence="1" id="KW-1133">Transmembrane helix</keyword>
<gene>
    <name evidence="2" type="ORF">DAPPUDRAFT_304726</name>
</gene>
<keyword evidence="1" id="KW-0472">Membrane</keyword>
<dbReference type="InParanoid" id="E9FW42"/>
<dbReference type="AlphaFoldDB" id="E9FW42"/>
<evidence type="ECO:0000313" key="3">
    <source>
        <dbReference type="Proteomes" id="UP000000305"/>
    </source>
</evidence>
<dbReference type="EMBL" id="GL732525">
    <property type="protein sequence ID" value="EFX88656.1"/>
    <property type="molecule type" value="Genomic_DNA"/>
</dbReference>
<dbReference type="HOGENOM" id="CLU_1715105_0_0_1"/>
<dbReference type="Proteomes" id="UP000000305">
    <property type="component" value="Unassembled WGS sequence"/>
</dbReference>
<keyword evidence="3" id="KW-1185">Reference proteome</keyword>
<dbReference type="KEGG" id="dpx:DAPPUDRAFT_304726"/>